<dbReference type="Pfam" id="PF01926">
    <property type="entry name" value="MMR_HSR1"/>
    <property type="match status" value="1"/>
</dbReference>
<organism evidence="3">
    <name type="scientific">Hokovirus HKV1</name>
    <dbReference type="NCBI Taxonomy" id="1977638"/>
    <lineage>
        <taxon>Viruses</taxon>
        <taxon>Varidnaviria</taxon>
        <taxon>Bamfordvirae</taxon>
        <taxon>Nucleocytoviricota</taxon>
        <taxon>Megaviricetes</taxon>
        <taxon>Imitervirales</taxon>
        <taxon>Mimiviridae</taxon>
        <taxon>Klosneuvirinae</taxon>
        <taxon>Hokovirus</taxon>
    </lineage>
</organism>
<protein>
    <submittedName>
        <fullName evidence="3">Septin family GTPase</fullName>
    </submittedName>
</protein>
<evidence type="ECO:0000313" key="3">
    <source>
        <dbReference type="EMBL" id="ARF10137.1"/>
    </source>
</evidence>
<evidence type="ECO:0000256" key="1">
    <source>
        <dbReference type="SAM" id="Phobius"/>
    </source>
</evidence>
<feature type="domain" description="G" evidence="2">
    <location>
        <begin position="5"/>
        <end position="128"/>
    </location>
</feature>
<keyword evidence="1" id="KW-1133">Transmembrane helix</keyword>
<dbReference type="Gene3D" id="3.40.50.300">
    <property type="entry name" value="P-loop containing nucleotide triphosphate hydrolases"/>
    <property type="match status" value="1"/>
</dbReference>
<reference evidence="3" key="1">
    <citation type="journal article" date="2017" name="Science">
        <title>Giant viruses with an expanded complement of translation system components.</title>
        <authorList>
            <person name="Schulz F."/>
            <person name="Yutin N."/>
            <person name="Ivanova N.N."/>
            <person name="Ortega D.R."/>
            <person name="Lee T.K."/>
            <person name="Vierheilig J."/>
            <person name="Daims H."/>
            <person name="Horn M."/>
            <person name="Wagner M."/>
            <person name="Jensen G.J."/>
            <person name="Kyrpides N.C."/>
            <person name="Koonin E.V."/>
            <person name="Woyke T."/>
        </authorList>
    </citation>
    <scope>NUCLEOTIDE SEQUENCE</scope>
    <source>
        <strain evidence="3">HKV1</strain>
    </source>
</reference>
<feature type="transmembrane region" description="Helical" evidence="1">
    <location>
        <begin position="241"/>
        <end position="259"/>
    </location>
</feature>
<dbReference type="GO" id="GO:0005525">
    <property type="term" value="F:GTP binding"/>
    <property type="evidence" value="ECO:0007669"/>
    <property type="project" value="InterPro"/>
</dbReference>
<accession>A0A1V0SEJ1</accession>
<keyword evidence="1" id="KW-0812">Transmembrane</keyword>
<proteinExistence type="predicted"/>
<sequence>MTKTILLLGVSGVGKTSLIKNYKFDYSIPYNPEKSIMFSSSETIDYYKHAIDNEEYTLIDCPGLFSHEINTFERSCICLEHILSRIGHIDCVWFCISATHNKIRPIDIEAEKVLNEFSLPNIITIITKCDILDSLSFDNFIPNYIFGFSSPIDEDSFLYSFNDNKLLYISSPNEELLSDNWFNGNEFQEKILFNKVFKQKKLNLVENQHIEVINQIQKEFYDNNLYSPKYFKYYQNDFPKLTFMIILLFLFVMYLIFRLNITKLEIYTIGKILEMLLHEFLAMIFILLIAAVIAITIYIINNVNSINTKTVKINFDYYVKRQLNLKLLKLGKNNNNNILIKDKIYYSNNKIFYEGSLYGNTFNVGKFYNIDGMLFYDKKC</sequence>
<gene>
    <name evidence="3" type="ORF">Hokovirus_1_16</name>
</gene>
<evidence type="ECO:0000259" key="2">
    <source>
        <dbReference type="Pfam" id="PF01926"/>
    </source>
</evidence>
<dbReference type="SUPFAM" id="SSF52540">
    <property type="entry name" value="P-loop containing nucleoside triphosphate hydrolases"/>
    <property type="match status" value="1"/>
</dbReference>
<dbReference type="EMBL" id="KY684103">
    <property type="protein sequence ID" value="ARF10137.1"/>
    <property type="molecule type" value="Genomic_DNA"/>
</dbReference>
<name>A0A1V0SEJ1_9VIRU</name>
<dbReference type="InterPro" id="IPR027417">
    <property type="entry name" value="P-loop_NTPase"/>
</dbReference>
<feature type="transmembrane region" description="Helical" evidence="1">
    <location>
        <begin position="280"/>
        <end position="300"/>
    </location>
</feature>
<dbReference type="InterPro" id="IPR006073">
    <property type="entry name" value="GTP-bd"/>
</dbReference>
<keyword evidence="1" id="KW-0472">Membrane</keyword>